<sequence length="328" mass="38911">MRGLHFFYACLERKHPMLKTFFTYEQQLNKLQQEKGLIVSDIATATETLEHLSYYSLIGGYKQLFKHTPSQKYKYGVTFDELVAFYYFDEELRSLFLKYILHVERHIKSLLSYYFCEKYGEQDTEYLDIHNYALTKRNYSNVNRLVNSMKKVIALPSRYTYIAHHANTYGNVPLWVAMNAFTFGQVSKMYQYITNDVQYKISQKFDNVTERELHQFINVLARCRNVCAHGERLFSFKINETIPDTLLHKKLKIQVVNNHYVCGKQDLFAVVIALRYLISNDEFKHFKATLSKLIKSVLKQCPHLTEEQLLDNMGFPANWEKISRYRKI</sequence>
<dbReference type="Proteomes" id="UP000261324">
    <property type="component" value="Unassembled WGS sequence"/>
</dbReference>
<reference evidence="1 2" key="1">
    <citation type="submission" date="2018-08" db="EMBL/GenBank/DDBJ databases">
        <title>A genome reference for cultivated species of the human gut microbiota.</title>
        <authorList>
            <person name="Zou Y."/>
            <person name="Xue W."/>
            <person name="Luo G."/>
        </authorList>
    </citation>
    <scope>NUCLEOTIDE SEQUENCE [LARGE SCALE GENOMIC DNA]</scope>
    <source>
        <strain evidence="1 2">TF09-3</strain>
    </source>
</reference>
<evidence type="ECO:0000313" key="1">
    <source>
        <dbReference type="EMBL" id="RGK85907.1"/>
    </source>
</evidence>
<dbReference type="InterPro" id="IPR011664">
    <property type="entry name" value="Abi_system_AbiD/AbiF-like"/>
</dbReference>
<proteinExistence type="predicted"/>
<dbReference type="InterPro" id="IPR017034">
    <property type="entry name" value="Abi_system_AbiD/AbiF"/>
</dbReference>
<evidence type="ECO:0000313" key="2">
    <source>
        <dbReference type="Proteomes" id="UP000261324"/>
    </source>
</evidence>
<protein>
    <submittedName>
        <fullName evidence="1">Abi family protein</fullName>
    </submittedName>
</protein>
<organism evidence="1 2">
    <name type="scientific">Dorea formicigenerans</name>
    <dbReference type="NCBI Taxonomy" id="39486"/>
    <lineage>
        <taxon>Bacteria</taxon>
        <taxon>Bacillati</taxon>
        <taxon>Bacillota</taxon>
        <taxon>Clostridia</taxon>
        <taxon>Lachnospirales</taxon>
        <taxon>Lachnospiraceae</taxon>
        <taxon>Dorea</taxon>
    </lineage>
</organism>
<dbReference type="Pfam" id="PF07751">
    <property type="entry name" value="Abi_2"/>
    <property type="match status" value="1"/>
</dbReference>
<name>A0A3E4Q0W4_9FIRM</name>
<accession>A0A3E4Q0W4</accession>
<dbReference type="PIRSF" id="PIRSF034934">
    <property type="entry name" value="AbiF_AbiD"/>
    <property type="match status" value="1"/>
</dbReference>
<gene>
    <name evidence="1" type="ORF">DXC93_02210</name>
</gene>
<dbReference type="AlphaFoldDB" id="A0A3E4Q0W4"/>
<dbReference type="EMBL" id="QSRA01000002">
    <property type="protein sequence ID" value="RGK85907.1"/>
    <property type="molecule type" value="Genomic_DNA"/>
</dbReference>
<comment type="caution">
    <text evidence="1">The sequence shown here is derived from an EMBL/GenBank/DDBJ whole genome shotgun (WGS) entry which is preliminary data.</text>
</comment>